<reference evidence="3 4" key="1">
    <citation type="submission" date="2020-08" db="EMBL/GenBank/DDBJ databases">
        <title>Bridging the membrane lipid divide: bacteria of the FCB group superphylum have the potential to synthesize archaeal ether lipids.</title>
        <authorList>
            <person name="Villanueva L."/>
            <person name="Von Meijenfeldt F.A.B."/>
            <person name="Westbye A.B."/>
            <person name="Yadav S."/>
            <person name="Hopmans E.C."/>
            <person name="Dutilh B.E."/>
            <person name="Sinninghe Damste J.S."/>
        </authorList>
    </citation>
    <scope>NUCLEOTIDE SEQUENCE [LARGE SCALE GENOMIC DNA]</scope>
    <source>
        <strain evidence="3">NIOZ-UU36</strain>
    </source>
</reference>
<dbReference type="SUPFAM" id="SSF47413">
    <property type="entry name" value="lambda repressor-like DNA-binding domains"/>
    <property type="match status" value="2"/>
</dbReference>
<protein>
    <submittedName>
        <fullName evidence="3">Helix-turn-helix transcriptional regulator</fullName>
    </submittedName>
</protein>
<evidence type="ECO:0000256" key="1">
    <source>
        <dbReference type="ARBA" id="ARBA00023125"/>
    </source>
</evidence>
<sequence length="225" mass="25172">METKTRITLRSKTLGVLIHDARTASRMSINECAEVIGVTSGIFRSYENGTKAPSLPELEVLAFFLNLPISHFWGQEAISDNAPPTEPLDLPRLVGLRQRMIGALLRQERMNASISMKALAKQGDIPKSRLKAYELGERSIPLPVLEILISILGSQTDRFIDKNGPIGQWMIRQKAIEDFLNLPPELREFVSQPINRPYIELAHNLSDLSADKLRSVAEGILDITF</sequence>
<evidence type="ECO:0000313" key="3">
    <source>
        <dbReference type="EMBL" id="MBC8335449.1"/>
    </source>
</evidence>
<comment type="caution">
    <text evidence="3">The sequence shown here is derived from an EMBL/GenBank/DDBJ whole genome shotgun (WGS) entry which is preliminary data.</text>
</comment>
<dbReference type="AlphaFoldDB" id="A0A8J6NKN1"/>
<keyword evidence="1" id="KW-0238">DNA-binding</keyword>
<dbReference type="InterPro" id="IPR010982">
    <property type="entry name" value="Lambda_DNA-bd_dom_sf"/>
</dbReference>
<name>A0A8J6NKN1_9CHLR</name>
<dbReference type="PANTHER" id="PTHR46797:SF1">
    <property type="entry name" value="METHYLPHOSPHONATE SYNTHASE"/>
    <property type="match status" value="1"/>
</dbReference>
<dbReference type="GO" id="GO:0003677">
    <property type="term" value="F:DNA binding"/>
    <property type="evidence" value="ECO:0007669"/>
    <property type="project" value="UniProtKB-KW"/>
</dbReference>
<dbReference type="SMART" id="SM00530">
    <property type="entry name" value="HTH_XRE"/>
    <property type="match status" value="2"/>
</dbReference>
<dbReference type="InterPro" id="IPR050807">
    <property type="entry name" value="TransReg_Diox_bact_type"/>
</dbReference>
<dbReference type="EMBL" id="JACNJN010000110">
    <property type="protein sequence ID" value="MBC8335449.1"/>
    <property type="molecule type" value="Genomic_DNA"/>
</dbReference>
<dbReference type="Pfam" id="PF01381">
    <property type="entry name" value="HTH_3"/>
    <property type="match status" value="1"/>
</dbReference>
<feature type="domain" description="HTH cro/C1-type" evidence="2">
    <location>
        <begin position="18"/>
        <end position="72"/>
    </location>
</feature>
<dbReference type="InterPro" id="IPR001387">
    <property type="entry name" value="Cro/C1-type_HTH"/>
</dbReference>
<proteinExistence type="predicted"/>
<dbReference type="Gene3D" id="1.10.260.40">
    <property type="entry name" value="lambda repressor-like DNA-binding domains"/>
    <property type="match status" value="2"/>
</dbReference>
<gene>
    <name evidence="3" type="ORF">H8E29_09305</name>
</gene>
<evidence type="ECO:0000259" key="2">
    <source>
        <dbReference type="PROSITE" id="PS50943"/>
    </source>
</evidence>
<dbReference type="PROSITE" id="PS50943">
    <property type="entry name" value="HTH_CROC1"/>
    <property type="match status" value="2"/>
</dbReference>
<organism evidence="3 4">
    <name type="scientific">Candidatus Desulfolinea nitratireducens</name>
    <dbReference type="NCBI Taxonomy" id="2841698"/>
    <lineage>
        <taxon>Bacteria</taxon>
        <taxon>Bacillati</taxon>
        <taxon>Chloroflexota</taxon>
        <taxon>Anaerolineae</taxon>
        <taxon>Anaerolineales</taxon>
        <taxon>Anaerolineales incertae sedis</taxon>
        <taxon>Candidatus Desulfolinea</taxon>
    </lineage>
</organism>
<dbReference type="GO" id="GO:0005829">
    <property type="term" value="C:cytosol"/>
    <property type="evidence" value="ECO:0007669"/>
    <property type="project" value="TreeGrafter"/>
</dbReference>
<evidence type="ECO:0000313" key="4">
    <source>
        <dbReference type="Proteomes" id="UP000614469"/>
    </source>
</evidence>
<dbReference type="GO" id="GO:0003700">
    <property type="term" value="F:DNA-binding transcription factor activity"/>
    <property type="evidence" value="ECO:0007669"/>
    <property type="project" value="TreeGrafter"/>
</dbReference>
<feature type="domain" description="HTH cro/C1-type" evidence="2">
    <location>
        <begin position="105"/>
        <end position="159"/>
    </location>
</feature>
<dbReference type="Proteomes" id="UP000614469">
    <property type="component" value="Unassembled WGS sequence"/>
</dbReference>
<dbReference type="CDD" id="cd00093">
    <property type="entry name" value="HTH_XRE"/>
    <property type="match status" value="2"/>
</dbReference>
<dbReference type="PANTHER" id="PTHR46797">
    <property type="entry name" value="HTH-TYPE TRANSCRIPTIONAL REGULATOR"/>
    <property type="match status" value="1"/>
</dbReference>
<accession>A0A8J6NKN1</accession>